<dbReference type="EMBL" id="WITJ01000002">
    <property type="protein sequence ID" value="MQW38590.1"/>
    <property type="molecule type" value="Genomic_DNA"/>
</dbReference>
<dbReference type="PANTHER" id="PTHR23416">
    <property type="entry name" value="SIALIC ACID SYNTHASE-RELATED"/>
    <property type="match status" value="1"/>
</dbReference>
<evidence type="ECO:0000256" key="1">
    <source>
        <dbReference type="ARBA" id="ARBA00007274"/>
    </source>
</evidence>
<keyword evidence="2 3" id="KW-0808">Transferase</keyword>
<dbReference type="PANTHER" id="PTHR23416:SF23">
    <property type="entry name" value="ACETYLTRANSFERASE C18B11.09C-RELATED"/>
    <property type="match status" value="1"/>
</dbReference>
<dbReference type="InterPro" id="IPR011004">
    <property type="entry name" value="Trimer_LpxA-like_sf"/>
</dbReference>
<proteinExistence type="inferred from homology"/>
<evidence type="ECO:0000313" key="3">
    <source>
        <dbReference type="EMBL" id="MQW38590.1"/>
    </source>
</evidence>
<protein>
    <submittedName>
        <fullName evidence="3">Sugar O-acetyltransferase</fullName>
    </submittedName>
</protein>
<dbReference type="Gene3D" id="2.160.10.10">
    <property type="entry name" value="Hexapeptide repeat proteins"/>
    <property type="match status" value="1"/>
</dbReference>
<sequence>MTKKLNSKEIERLKQITIAEKIEQGDWYQYGNEKALQEIVKKSSRKIQQINDLSKKNPQKAKEKLQKFLPHLSKSTEIYFPISAIEYPERFYIGEGSFVNLNLQIISAGKVQIGSHCFIGPNCQFFTPNHHSSDLHLRREGWQYDSPITIGDDCWLGGSVILLPGVTIGDDVVIGAGSVVTKNFPSHCVIAGNPARIIKSQHLL</sequence>
<dbReference type="InterPro" id="IPR001451">
    <property type="entry name" value="Hexapep"/>
</dbReference>
<organism evidence="3 4">
    <name type="scientific">Lactococcus hircilactis</name>
    <dbReference type="NCBI Taxonomy" id="1494462"/>
    <lineage>
        <taxon>Bacteria</taxon>
        <taxon>Bacillati</taxon>
        <taxon>Bacillota</taxon>
        <taxon>Bacilli</taxon>
        <taxon>Lactobacillales</taxon>
        <taxon>Streptococcaceae</taxon>
        <taxon>Lactococcus</taxon>
    </lineage>
</organism>
<accession>A0A7X2D105</accession>
<reference evidence="3 4" key="1">
    <citation type="submission" date="2019-10" db="EMBL/GenBank/DDBJ databases">
        <authorList>
            <person name="Dong K."/>
        </authorList>
    </citation>
    <scope>NUCLEOTIDE SEQUENCE [LARGE SCALE GENOMIC DNA]</scope>
    <source>
        <strain evidence="3 4">DSM 28960</strain>
    </source>
</reference>
<evidence type="ECO:0000256" key="2">
    <source>
        <dbReference type="ARBA" id="ARBA00022679"/>
    </source>
</evidence>
<dbReference type="Proteomes" id="UP000439550">
    <property type="component" value="Unassembled WGS sequence"/>
</dbReference>
<dbReference type="CDD" id="cd03357">
    <property type="entry name" value="LbH_MAT_GAT"/>
    <property type="match status" value="1"/>
</dbReference>
<dbReference type="GO" id="GO:0005829">
    <property type="term" value="C:cytosol"/>
    <property type="evidence" value="ECO:0007669"/>
    <property type="project" value="TreeGrafter"/>
</dbReference>
<comment type="similarity">
    <text evidence="1">Belongs to the transferase hexapeptide repeat family.</text>
</comment>
<keyword evidence="4" id="KW-1185">Reference proteome</keyword>
<dbReference type="OrthoDB" id="9812571at2"/>
<dbReference type="InterPro" id="IPR051159">
    <property type="entry name" value="Hexapeptide_acetyltransf"/>
</dbReference>
<dbReference type="Pfam" id="PF00132">
    <property type="entry name" value="Hexapep"/>
    <property type="match status" value="1"/>
</dbReference>
<dbReference type="AlphaFoldDB" id="A0A7X2D105"/>
<gene>
    <name evidence="3" type="ORF">GHI93_01325</name>
</gene>
<evidence type="ECO:0000313" key="4">
    <source>
        <dbReference type="Proteomes" id="UP000439550"/>
    </source>
</evidence>
<comment type="caution">
    <text evidence="3">The sequence shown here is derived from an EMBL/GenBank/DDBJ whole genome shotgun (WGS) entry which is preliminary data.</text>
</comment>
<dbReference type="GO" id="GO:0008374">
    <property type="term" value="F:O-acyltransferase activity"/>
    <property type="evidence" value="ECO:0007669"/>
    <property type="project" value="TreeGrafter"/>
</dbReference>
<dbReference type="SUPFAM" id="SSF51161">
    <property type="entry name" value="Trimeric LpxA-like enzymes"/>
    <property type="match status" value="1"/>
</dbReference>
<dbReference type="RefSeq" id="WP_153494886.1">
    <property type="nucleotide sequence ID" value="NZ_CBCRWP010000002.1"/>
</dbReference>
<name>A0A7X2D105_9LACT</name>